<dbReference type="CDD" id="cd16713">
    <property type="entry name" value="RING-HC_BIRC2_3_7"/>
    <property type="match status" value="1"/>
</dbReference>
<protein>
    <submittedName>
        <fullName evidence="7">Baculoviral IAP repeat-containing protein</fullName>
    </submittedName>
</protein>
<evidence type="ECO:0000313" key="7">
    <source>
        <dbReference type="EMBL" id="BDT62305.1"/>
    </source>
</evidence>
<dbReference type="Gene3D" id="1.10.1170.10">
    <property type="entry name" value="Inhibitor Of Apoptosis Protein (2mihbC-IAP-1), Chain A"/>
    <property type="match status" value="2"/>
</dbReference>
<dbReference type="CDD" id="cd00022">
    <property type="entry name" value="BIR"/>
    <property type="match status" value="2"/>
</dbReference>
<dbReference type="Pfam" id="PF00653">
    <property type="entry name" value="BIR"/>
    <property type="match status" value="2"/>
</dbReference>
<dbReference type="Gene3D" id="1.10.533.10">
    <property type="entry name" value="Death Domain, Fas"/>
    <property type="match status" value="1"/>
</dbReference>
<dbReference type="InterPro" id="IPR001370">
    <property type="entry name" value="BIR_rpt"/>
</dbReference>
<dbReference type="GO" id="GO:0061630">
    <property type="term" value="F:ubiquitin protein ligase activity"/>
    <property type="evidence" value="ECO:0007669"/>
    <property type="project" value="TreeGrafter"/>
</dbReference>
<dbReference type="PANTHER" id="PTHR10044">
    <property type="entry name" value="INHIBITOR OF APOPTOSIS"/>
    <property type="match status" value="1"/>
</dbReference>
<dbReference type="FunFam" id="1.10.1170.10:FF:000002">
    <property type="entry name" value="Baculoviral IAP repeat containing 7"/>
    <property type="match status" value="1"/>
</dbReference>
<dbReference type="InterPro" id="IPR001841">
    <property type="entry name" value="Znf_RING"/>
</dbReference>
<feature type="region of interest" description="Disordered" evidence="5">
    <location>
        <begin position="413"/>
        <end position="454"/>
    </location>
</feature>
<sequence>MDVSHPNSFLQQEEYPLTTFSEHETSPIDTTRVYRNMPFVSYDCLRYEEKRLGTFIDWPHEWLKPSELAADGFYYLRKDDHCACIFCRGIVGAWEKTDTPRGEHQRHFPHCPFIRGKPTGNVPIVQGNILARLPVIHASLDDCGSRRVEADDCRFSSRHMAGSYPECRGSPDETGLYQHSGPKRSDFATLDSRLKSYVEGWPILGLHAQDLAEAGFFYCVDSLQVLNIDNGIGSLRTLELIASSLSKKALDTFAKETLEVTVTVIIFIGLSDHVRCFHCGKGLRNWISSDIPWKEHARWYPRCRFVLLTKGQDYIDEVQQEYPPYTRTAGTVYSGIDKAASGSSNSPTEVQSISERDLDQLMSLDIVKCVLEMGYPSCIVRACLKDRVEQTGDPYFVIEPCLKDVIQRMSATENRVADNRSDSTEREPSYGETDISSSIFQQQAPISPSTSETMGNRVAGIQSLPSESTEVELSSQQQQQQQQVSILPSTSEIIRQQASIFPTAPMNTTLSSSERENTETEANHILRIVEEIISQTSEEEKEEYEEKEGYEEKEEFESRQSYEQLKEELERMREDRTCKVCMDSEITIVFLPCSHMVTCVSCAVSLRQCPICRRDIKHVFRAIVS</sequence>
<evidence type="ECO:0000256" key="2">
    <source>
        <dbReference type="ARBA" id="ARBA00022771"/>
    </source>
</evidence>
<name>A0A9C7EYF1_9VIRU</name>
<evidence type="ECO:0000256" key="4">
    <source>
        <dbReference type="PROSITE-ProRule" id="PRU00175"/>
    </source>
</evidence>
<accession>A0A9C7EYF1</accession>
<evidence type="ECO:0000256" key="1">
    <source>
        <dbReference type="ARBA" id="ARBA00022723"/>
    </source>
</evidence>
<proteinExistence type="predicted"/>
<dbReference type="InterPro" id="IPR050784">
    <property type="entry name" value="IAP"/>
</dbReference>
<dbReference type="SUPFAM" id="SSF57924">
    <property type="entry name" value="Inhibitor of apoptosis (IAP) repeat"/>
    <property type="match status" value="3"/>
</dbReference>
<dbReference type="GO" id="GO:0008270">
    <property type="term" value="F:zinc ion binding"/>
    <property type="evidence" value="ECO:0007669"/>
    <property type="project" value="UniProtKB-KW"/>
</dbReference>
<dbReference type="GO" id="GO:0043027">
    <property type="term" value="F:cysteine-type endopeptidase inhibitor activity involved in apoptotic process"/>
    <property type="evidence" value="ECO:0007669"/>
    <property type="project" value="TreeGrafter"/>
</dbReference>
<evidence type="ECO:0000256" key="5">
    <source>
        <dbReference type="SAM" id="MobiDB-lite"/>
    </source>
</evidence>
<dbReference type="GO" id="GO:0051726">
    <property type="term" value="P:regulation of cell cycle"/>
    <property type="evidence" value="ECO:0007669"/>
    <property type="project" value="TreeGrafter"/>
</dbReference>
<feature type="compositionally biased region" description="Polar residues" evidence="5">
    <location>
        <begin position="465"/>
        <end position="475"/>
    </location>
</feature>
<organism evidence="7">
    <name type="scientific">Penaeus semisulcatus majanivirus</name>
    <dbReference type="NCBI Taxonomy" id="2984274"/>
    <lineage>
        <taxon>Viruses</taxon>
        <taxon>Viruses incertae sedis</taxon>
        <taxon>Naldaviricetes</taxon>
        <taxon>Nimaviridae</taxon>
    </lineage>
</organism>
<feature type="region of interest" description="Disordered" evidence="5">
    <location>
        <begin position="536"/>
        <end position="562"/>
    </location>
</feature>
<keyword evidence="1" id="KW-0479">Metal-binding</keyword>
<feature type="compositionally biased region" description="Acidic residues" evidence="5">
    <location>
        <begin position="537"/>
        <end position="555"/>
    </location>
</feature>
<dbReference type="Gene3D" id="1.10.8.10">
    <property type="entry name" value="DNA helicase RuvA subunit, C-terminal domain"/>
    <property type="match status" value="1"/>
</dbReference>
<feature type="compositionally biased region" description="Polar residues" evidence="5">
    <location>
        <begin position="434"/>
        <end position="454"/>
    </location>
</feature>
<dbReference type="SMART" id="SM00238">
    <property type="entry name" value="BIR"/>
    <property type="match status" value="2"/>
</dbReference>
<dbReference type="PROSITE" id="PS50143">
    <property type="entry name" value="BIR_REPEAT_2"/>
    <property type="match status" value="2"/>
</dbReference>
<evidence type="ECO:0000256" key="3">
    <source>
        <dbReference type="ARBA" id="ARBA00022833"/>
    </source>
</evidence>
<dbReference type="PROSITE" id="PS50089">
    <property type="entry name" value="ZF_RING_2"/>
    <property type="match status" value="1"/>
</dbReference>
<feature type="compositionally biased region" description="Basic and acidic residues" evidence="5">
    <location>
        <begin position="415"/>
        <end position="429"/>
    </location>
</feature>
<keyword evidence="2 4" id="KW-0863">Zinc-finger</keyword>
<dbReference type="PANTHER" id="PTHR10044:SF139">
    <property type="entry name" value="DEATH-ASSOCIATED INHIBITOR OF APOPTOSIS 2"/>
    <property type="match status" value="1"/>
</dbReference>
<dbReference type="SMART" id="SM00184">
    <property type="entry name" value="RING"/>
    <property type="match status" value="1"/>
</dbReference>
<feature type="domain" description="RING-type" evidence="6">
    <location>
        <begin position="578"/>
        <end position="613"/>
    </location>
</feature>
<dbReference type="EMBL" id="LC738873">
    <property type="protein sequence ID" value="BDT62305.1"/>
    <property type="molecule type" value="Genomic_DNA"/>
</dbReference>
<reference evidence="7" key="1">
    <citation type="submission" date="2022-10" db="EMBL/GenBank/DDBJ databases">
        <title>Genome sequences of endogenous nimaviruses in decapod crustaceans.</title>
        <authorList>
            <person name="Kawato S."/>
            <person name="Nozaki R."/>
            <person name="Kondo H."/>
            <person name="Hirono I."/>
        </authorList>
    </citation>
    <scope>NUCLEOTIDE SEQUENCE</scope>
    <source>
        <strain evidence="7">Kagawa2020</strain>
    </source>
</reference>
<evidence type="ECO:0000259" key="6">
    <source>
        <dbReference type="PROSITE" id="PS50089"/>
    </source>
</evidence>
<dbReference type="GO" id="GO:0031398">
    <property type="term" value="P:positive regulation of protein ubiquitination"/>
    <property type="evidence" value="ECO:0007669"/>
    <property type="project" value="TreeGrafter"/>
</dbReference>
<dbReference type="InterPro" id="IPR011029">
    <property type="entry name" value="DEATH-like_dom_sf"/>
</dbReference>
<keyword evidence="3" id="KW-0862">Zinc</keyword>
<dbReference type="Pfam" id="PF13920">
    <property type="entry name" value="zf-C3HC4_3"/>
    <property type="match status" value="1"/>
</dbReference>
<feature type="region of interest" description="Disordered" evidence="5">
    <location>
        <begin position="465"/>
        <end position="484"/>
    </location>
</feature>